<name>A0A559ID46_9BACL</name>
<evidence type="ECO:0008006" key="3">
    <source>
        <dbReference type="Google" id="ProtNLM"/>
    </source>
</evidence>
<gene>
    <name evidence="1" type="ORF">FPZ44_24920</name>
</gene>
<dbReference type="Proteomes" id="UP000318102">
    <property type="component" value="Unassembled WGS sequence"/>
</dbReference>
<sequence length="85" mass="9565">MTPEPTKEGMIEGYITLGHEGGGSLRHFVSGEKVHAGSYIEVKFGDGWIKGRYEWSFCQGDPIQIRSGRNESFYINEGSLVRIRN</sequence>
<comment type="caution">
    <text evidence="1">The sequence shown here is derived from an EMBL/GenBank/DDBJ whole genome shotgun (WGS) entry which is preliminary data.</text>
</comment>
<accession>A0A559ID46</accession>
<proteinExistence type="predicted"/>
<reference evidence="1 2" key="1">
    <citation type="submission" date="2019-07" db="EMBL/GenBank/DDBJ databases">
        <authorList>
            <person name="Kim J."/>
        </authorList>
    </citation>
    <scope>NUCLEOTIDE SEQUENCE [LARGE SCALE GENOMIC DNA]</scope>
    <source>
        <strain evidence="1 2">N4</strain>
    </source>
</reference>
<protein>
    <recommendedName>
        <fullName evidence="3">DUF5348 domain-containing protein</fullName>
    </recommendedName>
</protein>
<organism evidence="1 2">
    <name type="scientific">Paenibacillus agilis</name>
    <dbReference type="NCBI Taxonomy" id="3020863"/>
    <lineage>
        <taxon>Bacteria</taxon>
        <taxon>Bacillati</taxon>
        <taxon>Bacillota</taxon>
        <taxon>Bacilli</taxon>
        <taxon>Bacillales</taxon>
        <taxon>Paenibacillaceae</taxon>
        <taxon>Paenibacillus</taxon>
    </lineage>
</organism>
<evidence type="ECO:0000313" key="2">
    <source>
        <dbReference type="Proteomes" id="UP000318102"/>
    </source>
</evidence>
<dbReference type="EMBL" id="VNJK01000007">
    <property type="protein sequence ID" value="TVX85601.1"/>
    <property type="molecule type" value="Genomic_DNA"/>
</dbReference>
<dbReference type="OrthoDB" id="3078743at2"/>
<evidence type="ECO:0000313" key="1">
    <source>
        <dbReference type="EMBL" id="TVX85601.1"/>
    </source>
</evidence>
<dbReference type="AlphaFoldDB" id="A0A559ID46"/>
<keyword evidence="2" id="KW-1185">Reference proteome</keyword>